<dbReference type="GeneID" id="43347868"/>
<dbReference type="EMBL" id="WNCL01000005">
    <property type="protein sequence ID" value="MTU42543.1"/>
    <property type="molecule type" value="Genomic_DNA"/>
</dbReference>
<name>A0A6I3RZ21_9BURK</name>
<evidence type="ECO:0000313" key="2">
    <source>
        <dbReference type="Proteomes" id="UP000462362"/>
    </source>
</evidence>
<gene>
    <name evidence="1" type="ORF">GMD42_02675</name>
</gene>
<sequence length="140" mass="16519">MTQNCPLCAPEGEHVIVENDKFRIIRVDDPEFPGYFRLIWQDHLKEVSDLDPGDRLVMWDALTRLEEAVIEAMHPEKVNWAQFGTMVPHLHWHLIPRFPDDAAFPDSYWSPRRRETDPKVLAEREQAARRCAELIKERFA</sequence>
<dbReference type="GO" id="GO:0003824">
    <property type="term" value="F:catalytic activity"/>
    <property type="evidence" value="ECO:0007669"/>
    <property type="project" value="InterPro"/>
</dbReference>
<dbReference type="InterPro" id="IPR036265">
    <property type="entry name" value="HIT-like_sf"/>
</dbReference>
<organism evidence="1 2">
    <name type="scientific">Parasutterella excrementihominis</name>
    <dbReference type="NCBI Taxonomy" id="487175"/>
    <lineage>
        <taxon>Bacteria</taxon>
        <taxon>Pseudomonadati</taxon>
        <taxon>Pseudomonadota</taxon>
        <taxon>Betaproteobacteria</taxon>
        <taxon>Burkholderiales</taxon>
        <taxon>Sutterellaceae</taxon>
        <taxon>Parasutterella</taxon>
    </lineage>
</organism>
<dbReference type="PIRSF" id="PIRSF000714">
    <property type="entry name" value="HIT"/>
    <property type="match status" value="1"/>
</dbReference>
<dbReference type="PROSITE" id="PS51084">
    <property type="entry name" value="HIT_2"/>
    <property type="match status" value="1"/>
</dbReference>
<dbReference type="Proteomes" id="UP000462362">
    <property type="component" value="Unassembled WGS sequence"/>
</dbReference>
<proteinExistence type="predicted"/>
<protein>
    <submittedName>
        <fullName evidence="1">HIT domain-containing protein</fullName>
    </submittedName>
</protein>
<dbReference type="Gene3D" id="3.30.428.10">
    <property type="entry name" value="HIT-like"/>
    <property type="match status" value="1"/>
</dbReference>
<comment type="caution">
    <text evidence="1">The sequence shown here is derived from an EMBL/GenBank/DDBJ whole genome shotgun (WGS) entry which is preliminary data.</text>
</comment>
<dbReference type="SUPFAM" id="SSF54197">
    <property type="entry name" value="HIT-like"/>
    <property type="match status" value="1"/>
</dbReference>
<evidence type="ECO:0000313" key="1">
    <source>
        <dbReference type="EMBL" id="MTU42543.1"/>
    </source>
</evidence>
<dbReference type="RefSeq" id="WP_008810270.1">
    <property type="nucleotide sequence ID" value="NZ_CAJUON010000002.1"/>
</dbReference>
<dbReference type="InterPro" id="IPR026026">
    <property type="entry name" value="HIT_Hint"/>
</dbReference>
<reference evidence="1 2" key="1">
    <citation type="journal article" date="2019" name="Nat. Med.">
        <title>A library of human gut bacterial isolates paired with longitudinal multiomics data enables mechanistic microbiome research.</title>
        <authorList>
            <person name="Poyet M."/>
            <person name="Groussin M."/>
            <person name="Gibbons S.M."/>
            <person name="Avila-Pacheco J."/>
            <person name="Jiang X."/>
            <person name="Kearney S.M."/>
            <person name="Perrotta A.R."/>
            <person name="Berdy B."/>
            <person name="Zhao S."/>
            <person name="Lieberman T.D."/>
            <person name="Swanson P.K."/>
            <person name="Smith M."/>
            <person name="Roesemann S."/>
            <person name="Alexander J.E."/>
            <person name="Rich S.A."/>
            <person name="Livny J."/>
            <person name="Vlamakis H."/>
            <person name="Clish C."/>
            <person name="Bullock K."/>
            <person name="Deik A."/>
            <person name="Scott J."/>
            <person name="Pierce K.A."/>
            <person name="Xavier R.J."/>
            <person name="Alm E.J."/>
        </authorList>
    </citation>
    <scope>NUCLEOTIDE SEQUENCE [LARGE SCALE GENOMIC DNA]</scope>
    <source>
        <strain evidence="1 2">BIOML-A2</strain>
    </source>
</reference>
<accession>A0A6I3RZ21</accession>
<dbReference type="AlphaFoldDB" id="A0A6I3RZ21"/>
<dbReference type="InterPro" id="IPR011146">
    <property type="entry name" value="HIT-like"/>
</dbReference>
<dbReference type="Pfam" id="PF01230">
    <property type="entry name" value="HIT"/>
    <property type="match status" value="1"/>
</dbReference>